<accession>A0ABY1LIR9</accession>
<name>A0ABY1LIR9_9MICO</name>
<evidence type="ECO:0000313" key="3">
    <source>
        <dbReference type="Proteomes" id="UP000190827"/>
    </source>
</evidence>
<feature type="region of interest" description="Disordered" evidence="1">
    <location>
        <begin position="89"/>
        <end position="111"/>
    </location>
</feature>
<reference evidence="2 3" key="1">
    <citation type="submission" date="2017-02" db="EMBL/GenBank/DDBJ databases">
        <authorList>
            <person name="Varghese N."/>
            <person name="Submissions S."/>
        </authorList>
    </citation>
    <scope>NUCLEOTIDE SEQUENCE [LARGE SCALE GENOMIC DNA]</scope>
    <source>
        <strain evidence="2 3">VKM Ac-1787</strain>
    </source>
</reference>
<proteinExistence type="predicted"/>
<dbReference type="EMBL" id="FUZO01000001">
    <property type="protein sequence ID" value="SKC38722.1"/>
    <property type="molecule type" value="Genomic_DNA"/>
</dbReference>
<gene>
    <name evidence="2" type="ORF">SAMN06295973_0427</name>
</gene>
<sequence>MKHLTYADKSLLIDDATADALLEYAALLARAGDADSVSVSAYSADGQTVEATLLLDAGAPIMSETTHSTMSEPDNEPAQAYLQEQIALRSSPPSIASEDRHPTDTANAYDL</sequence>
<organism evidence="2 3">
    <name type="scientific">Plantibacter cousiniae</name>
    <name type="common">nom. nud.</name>
    <dbReference type="NCBI Taxonomy" id="199709"/>
    <lineage>
        <taxon>Bacteria</taxon>
        <taxon>Bacillati</taxon>
        <taxon>Actinomycetota</taxon>
        <taxon>Actinomycetes</taxon>
        <taxon>Micrococcales</taxon>
        <taxon>Microbacteriaceae</taxon>
        <taxon>Plantibacter</taxon>
    </lineage>
</organism>
<comment type="caution">
    <text evidence="2">The sequence shown here is derived from an EMBL/GenBank/DDBJ whole genome shotgun (WGS) entry which is preliminary data.</text>
</comment>
<protein>
    <submittedName>
        <fullName evidence="2">Uncharacterized protein</fullName>
    </submittedName>
</protein>
<keyword evidence="3" id="KW-1185">Reference proteome</keyword>
<dbReference type="RefSeq" id="WP_079704505.1">
    <property type="nucleotide sequence ID" value="NZ_FUZO01000001.1"/>
</dbReference>
<evidence type="ECO:0000256" key="1">
    <source>
        <dbReference type="SAM" id="MobiDB-lite"/>
    </source>
</evidence>
<evidence type="ECO:0000313" key="2">
    <source>
        <dbReference type="EMBL" id="SKC38722.1"/>
    </source>
</evidence>
<dbReference type="Proteomes" id="UP000190827">
    <property type="component" value="Unassembled WGS sequence"/>
</dbReference>